<evidence type="ECO:0000259" key="9">
    <source>
        <dbReference type="Pfam" id="PF00999"/>
    </source>
</evidence>
<evidence type="ECO:0000256" key="3">
    <source>
        <dbReference type="ARBA" id="ARBA00022692"/>
    </source>
</evidence>
<dbReference type="Proteomes" id="UP001500603">
    <property type="component" value="Unassembled WGS sequence"/>
</dbReference>
<evidence type="ECO:0000256" key="7">
    <source>
        <dbReference type="SAM" id="MobiDB-lite"/>
    </source>
</evidence>
<sequence length="459" mass="47412">MHPTPAALIGEHAMLVLLLQVVFLLAAAVLLGKLANRIGLPNIVGELVAGVVLGPSILGAAAPAVQEWLFPAVPTQQNLLDAIGQIGILLLVGLSAAQLDLTFVRRRAKIVAGVSGFAFVIPLALGIGIGFLAPSALIGGDSSPVVFALFTGTVLSVSAIPVIAKTLTEMRLLHRNVGQLTLASGTVDDALGWLLLSVTGAMATVGARAGNIAITVLSLVGVILVALLVLRPLARKALTAVGAREPNAVIAIVVALVLGYAAITQALHLEAILGAFFAGLVIGNRHGRPLAPLFTVVNVVFAPLFLATAGLRVDLRVLGDPAVALSAVVVLIVAVAAKFVGAYLGAMLVRLPRWEAVALGAGLNARGAVEIVIAMTGLRLGVLNTASYTVVVFVAVVTSVMAPPLLRVSMRKVDHDTEEDKRAELAAEWDPSMLTERALADSTPDIPATEEQGSKERRT</sequence>
<comment type="caution">
    <text evidence="10">The sequence shown here is derived from an EMBL/GenBank/DDBJ whole genome shotgun (WGS) entry which is preliminary data.</text>
</comment>
<dbReference type="PANTHER" id="PTHR32468">
    <property type="entry name" value="CATION/H + ANTIPORTER"/>
    <property type="match status" value="1"/>
</dbReference>
<evidence type="ECO:0000256" key="5">
    <source>
        <dbReference type="ARBA" id="ARBA00023065"/>
    </source>
</evidence>
<evidence type="ECO:0000256" key="1">
    <source>
        <dbReference type="ARBA" id="ARBA00004141"/>
    </source>
</evidence>
<protein>
    <recommendedName>
        <fullName evidence="9">Cation/H+ exchanger transmembrane domain-containing protein</fullName>
    </recommendedName>
</protein>
<keyword evidence="4 8" id="KW-1133">Transmembrane helix</keyword>
<feature type="transmembrane region" description="Helical" evidence="8">
    <location>
        <begin position="110"/>
        <end position="133"/>
    </location>
</feature>
<dbReference type="Gene3D" id="1.20.1530.20">
    <property type="match status" value="1"/>
</dbReference>
<feature type="transmembrane region" description="Helical" evidence="8">
    <location>
        <begin position="212"/>
        <end position="230"/>
    </location>
</feature>
<evidence type="ECO:0000256" key="8">
    <source>
        <dbReference type="SAM" id="Phobius"/>
    </source>
</evidence>
<feature type="transmembrane region" description="Helical" evidence="8">
    <location>
        <begin position="250"/>
        <end position="283"/>
    </location>
</feature>
<comment type="subcellular location">
    <subcellularLocation>
        <location evidence="1">Membrane</location>
        <topology evidence="1">Multi-pass membrane protein</topology>
    </subcellularLocation>
</comment>
<reference evidence="11" key="1">
    <citation type="journal article" date="2019" name="Int. J. Syst. Evol. Microbiol.">
        <title>The Global Catalogue of Microorganisms (GCM) 10K type strain sequencing project: providing services to taxonomists for standard genome sequencing and annotation.</title>
        <authorList>
            <consortium name="The Broad Institute Genomics Platform"/>
            <consortium name="The Broad Institute Genome Sequencing Center for Infectious Disease"/>
            <person name="Wu L."/>
            <person name="Ma J."/>
        </authorList>
    </citation>
    <scope>NUCLEOTIDE SEQUENCE [LARGE SCALE GENOMIC DNA]</scope>
    <source>
        <strain evidence="11">JCM 18298</strain>
    </source>
</reference>
<feature type="transmembrane region" description="Helical" evidence="8">
    <location>
        <begin position="323"/>
        <end position="344"/>
    </location>
</feature>
<feature type="transmembrane region" description="Helical" evidence="8">
    <location>
        <begin position="43"/>
        <end position="62"/>
    </location>
</feature>
<dbReference type="EMBL" id="BAABJM010000002">
    <property type="protein sequence ID" value="GAA5056313.1"/>
    <property type="molecule type" value="Genomic_DNA"/>
</dbReference>
<name>A0ABP9KD88_9NOCA</name>
<feature type="transmembrane region" description="Helical" evidence="8">
    <location>
        <begin position="145"/>
        <end position="164"/>
    </location>
</feature>
<dbReference type="InterPro" id="IPR050794">
    <property type="entry name" value="CPA2_transporter"/>
</dbReference>
<feature type="transmembrane region" description="Helical" evidence="8">
    <location>
        <begin position="290"/>
        <end position="311"/>
    </location>
</feature>
<dbReference type="PANTHER" id="PTHR32468:SF0">
    <property type="entry name" value="K(+)_H(+) ANTIPORTER 1"/>
    <property type="match status" value="1"/>
</dbReference>
<accession>A0ABP9KD88</accession>
<feature type="region of interest" description="Disordered" evidence="7">
    <location>
        <begin position="417"/>
        <end position="459"/>
    </location>
</feature>
<evidence type="ECO:0000256" key="2">
    <source>
        <dbReference type="ARBA" id="ARBA00022448"/>
    </source>
</evidence>
<gene>
    <name evidence="10" type="ORF">GCM10023318_33600</name>
</gene>
<feature type="transmembrane region" description="Helical" evidence="8">
    <location>
        <begin position="12"/>
        <end position="31"/>
    </location>
</feature>
<organism evidence="10 11">
    <name type="scientific">Nocardia callitridis</name>
    <dbReference type="NCBI Taxonomy" id="648753"/>
    <lineage>
        <taxon>Bacteria</taxon>
        <taxon>Bacillati</taxon>
        <taxon>Actinomycetota</taxon>
        <taxon>Actinomycetes</taxon>
        <taxon>Mycobacteriales</taxon>
        <taxon>Nocardiaceae</taxon>
        <taxon>Nocardia</taxon>
    </lineage>
</organism>
<evidence type="ECO:0000313" key="10">
    <source>
        <dbReference type="EMBL" id="GAA5056313.1"/>
    </source>
</evidence>
<evidence type="ECO:0000313" key="11">
    <source>
        <dbReference type="Proteomes" id="UP001500603"/>
    </source>
</evidence>
<keyword evidence="5" id="KW-0406">Ion transport</keyword>
<dbReference type="Pfam" id="PF00999">
    <property type="entry name" value="Na_H_Exchanger"/>
    <property type="match status" value="1"/>
</dbReference>
<dbReference type="InterPro" id="IPR038770">
    <property type="entry name" value="Na+/solute_symporter_sf"/>
</dbReference>
<keyword evidence="11" id="KW-1185">Reference proteome</keyword>
<evidence type="ECO:0000256" key="6">
    <source>
        <dbReference type="ARBA" id="ARBA00023136"/>
    </source>
</evidence>
<keyword evidence="6 8" id="KW-0472">Membrane</keyword>
<feature type="domain" description="Cation/H+ exchanger transmembrane" evidence="9">
    <location>
        <begin position="28"/>
        <end position="406"/>
    </location>
</feature>
<feature type="transmembrane region" description="Helical" evidence="8">
    <location>
        <begin position="82"/>
        <end position="103"/>
    </location>
</feature>
<feature type="transmembrane region" description="Helical" evidence="8">
    <location>
        <begin position="386"/>
        <end position="406"/>
    </location>
</feature>
<dbReference type="InterPro" id="IPR006153">
    <property type="entry name" value="Cation/H_exchanger_TM"/>
</dbReference>
<keyword evidence="3 8" id="KW-0812">Transmembrane</keyword>
<proteinExistence type="predicted"/>
<evidence type="ECO:0000256" key="4">
    <source>
        <dbReference type="ARBA" id="ARBA00022989"/>
    </source>
</evidence>
<dbReference type="RefSeq" id="WP_345496313.1">
    <property type="nucleotide sequence ID" value="NZ_BAABJM010000002.1"/>
</dbReference>
<keyword evidence="2" id="KW-0813">Transport</keyword>